<proteinExistence type="predicted"/>
<dbReference type="Proteomes" id="UP000548504">
    <property type="component" value="Unassembled WGS sequence"/>
</dbReference>
<name>A0A7X1BTF0_9ENTR</name>
<protein>
    <submittedName>
        <fullName evidence="1">Uncharacterized protein</fullName>
    </submittedName>
</protein>
<gene>
    <name evidence="1" type="ORF">H7I73_24300</name>
</gene>
<organism evidence="1 2">
    <name type="scientific">Citrobacter cronae</name>
    <dbReference type="NCBI Taxonomy" id="1748967"/>
    <lineage>
        <taxon>Bacteria</taxon>
        <taxon>Pseudomonadati</taxon>
        <taxon>Pseudomonadota</taxon>
        <taxon>Gammaproteobacteria</taxon>
        <taxon>Enterobacterales</taxon>
        <taxon>Enterobacteriaceae</taxon>
        <taxon>Citrobacter</taxon>
        <taxon>Citrobacter freundii complex</taxon>
    </lineage>
</organism>
<dbReference type="AlphaFoldDB" id="A0A7X1BTF0"/>
<evidence type="ECO:0000313" key="1">
    <source>
        <dbReference type="EMBL" id="MBC2622765.1"/>
    </source>
</evidence>
<dbReference type="RefSeq" id="WP_071667245.1">
    <property type="nucleotide sequence ID" value="NZ_JACLAG010000010.1"/>
</dbReference>
<reference evidence="1 2" key="1">
    <citation type="submission" date="2020-08" db="EMBL/GenBank/DDBJ databases">
        <title>Emergence and comparative genomics analysis of Citrobacter in Fennec fox imported from North Africa to China.</title>
        <authorList>
            <person name="Zheng B."/>
        </authorList>
    </citation>
    <scope>NUCLEOTIDE SEQUENCE [LARGE SCALE GENOMIC DNA]</scope>
    <source>
        <strain evidence="1 2">FF141</strain>
    </source>
</reference>
<evidence type="ECO:0000313" key="2">
    <source>
        <dbReference type="Proteomes" id="UP000548504"/>
    </source>
</evidence>
<comment type="caution">
    <text evidence="1">The sequence shown here is derived from an EMBL/GenBank/DDBJ whole genome shotgun (WGS) entry which is preliminary data.</text>
</comment>
<sequence>MPLRNNTVRITSIIARGIPVGFPSPANDYVERRLTVDDICHNDANCLTIQTSTGYAVVNRSFKPKQSNLVLISFCGRTHFARVMGKALITDDGEAIEGDALDDVTVMGVVTFLINSALNAVTDELPVI</sequence>
<accession>A0A7X1BTF0</accession>
<dbReference type="EMBL" id="JACLAG010000010">
    <property type="protein sequence ID" value="MBC2622765.1"/>
    <property type="molecule type" value="Genomic_DNA"/>
</dbReference>